<name>A0A167GLU2_9GAMM</name>
<dbReference type="SUPFAM" id="SSF53335">
    <property type="entry name" value="S-adenosyl-L-methionine-dependent methyltransferases"/>
    <property type="match status" value="1"/>
</dbReference>
<keyword evidence="2" id="KW-0489">Methyltransferase</keyword>
<proteinExistence type="predicted"/>
<evidence type="ECO:0000259" key="1">
    <source>
        <dbReference type="Pfam" id="PF13649"/>
    </source>
</evidence>
<dbReference type="AlphaFoldDB" id="A0A167GLU2"/>
<dbReference type="Gene3D" id="3.40.50.150">
    <property type="entry name" value="Vaccinia Virus protein VP39"/>
    <property type="match status" value="1"/>
</dbReference>
<evidence type="ECO:0000313" key="2">
    <source>
        <dbReference type="EMBL" id="ANB16707.1"/>
    </source>
</evidence>
<dbReference type="GO" id="GO:0008168">
    <property type="term" value="F:methyltransferase activity"/>
    <property type="evidence" value="ECO:0007669"/>
    <property type="project" value="UniProtKB-KW"/>
</dbReference>
<dbReference type="Pfam" id="PF13649">
    <property type="entry name" value="Methyltransf_25"/>
    <property type="match status" value="1"/>
</dbReference>
<dbReference type="KEGG" id="dko:I596_671"/>
<dbReference type="EMBL" id="CP015249">
    <property type="protein sequence ID" value="ANB16707.1"/>
    <property type="molecule type" value="Genomic_DNA"/>
</dbReference>
<reference evidence="2 3" key="1">
    <citation type="submission" date="2016-04" db="EMBL/GenBank/DDBJ databases">
        <title>Complete genome sequence of Dokdonella koreensis DS-123T.</title>
        <authorList>
            <person name="Kim J.F."/>
            <person name="Lee H."/>
            <person name="Kwak M.-J."/>
        </authorList>
    </citation>
    <scope>NUCLEOTIDE SEQUENCE [LARGE SCALE GENOMIC DNA]</scope>
    <source>
        <strain evidence="2 3">DS-123</strain>
    </source>
</reference>
<evidence type="ECO:0000313" key="3">
    <source>
        <dbReference type="Proteomes" id="UP000076830"/>
    </source>
</evidence>
<dbReference type="InterPro" id="IPR041698">
    <property type="entry name" value="Methyltransf_25"/>
</dbReference>
<dbReference type="RefSeq" id="WP_067644049.1">
    <property type="nucleotide sequence ID" value="NZ_CP015249.1"/>
</dbReference>
<dbReference type="CDD" id="cd02440">
    <property type="entry name" value="AdoMet_MTases"/>
    <property type="match status" value="1"/>
</dbReference>
<feature type="domain" description="Methyltransferase" evidence="1">
    <location>
        <begin position="24"/>
        <end position="120"/>
    </location>
</feature>
<organism evidence="2 3">
    <name type="scientific">Dokdonella koreensis DS-123</name>
    <dbReference type="NCBI Taxonomy" id="1300342"/>
    <lineage>
        <taxon>Bacteria</taxon>
        <taxon>Pseudomonadati</taxon>
        <taxon>Pseudomonadota</taxon>
        <taxon>Gammaproteobacteria</taxon>
        <taxon>Lysobacterales</taxon>
        <taxon>Rhodanobacteraceae</taxon>
        <taxon>Dokdonella</taxon>
    </lineage>
</organism>
<keyword evidence="3" id="KW-1185">Reference proteome</keyword>
<gene>
    <name evidence="2" type="ORF">I596_671</name>
</gene>
<accession>A0A167GLU2</accession>
<sequence>MSPALPDRIAWALARLEARADDTVLEIGCGNGRAIERLWPQLAGGHVTGIDRSAAAVATAGRRVAPGLVAGRVTLQQVALAELAVPAACFDRAFAVDVNVFWQQPTVELAVLARVLVPGGRLWLVFEPPAAAQLEPIAHACGARLGEAGFAAIAVVRHPRLPIVGVAARAPAGAVHSKLAAKIASRR</sequence>
<dbReference type="GO" id="GO:0032259">
    <property type="term" value="P:methylation"/>
    <property type="evidence" value="ECO:0007669"/>
    <property type="project" value="UniProtKB-KW"/>
</dbReference>
<dbReference type="STRING" id="1300342.I596_671"/>
<keyword evidence="2" id="KW-0808">Transferase</keyword>
<protein>
    <submittedName>
        <fullName evidence="2">Methyltransferase type 11</fullName>
    </submittedName>
</protein>
<dbReference type="InterPro" id="IPR029063">
    <property type="entry name" value="SAM-dependent_MTases_sf"/>
</dbReference>
<dbReference type="Proteomes" id="UP000076830">
    <property type="component" value="Chromosome"/>
</dbReference>